<name>A0A426ZGS1_ENSVE</name>
<keyword evidence="2 4" id="KW-0863">Zinc-finger</keyword>
<dbReference type="Gene3D" id="4.10.1000.10">
    <property type="entry name" value="Zinc finger, CCCH-type"/>
    <property type="match status" value="1"/>
</dbReference>
<dbReference type="PROSITE" id="PS50103">
    <property type="entry name" value="ZF_C3H1"/>
    <property type="match status" value="1"/>
</dbReference>
<comment type="caution">
    <text evidence="7">The sequence shown here is derived from an EMBL/GenBank/DDBJ whole genome shotgun (WGS) entry which is preliminary data.</text>
</comment>
<dbReference type="Pfam" id="PF00642">
    <property type="entry name" value="zf-CCCH"/>
    <property type="match status" value="1"/>
</dbReference>
<keyword evidence="3 4" id="KW-0862">Zinc</keyword>
<evidence type="ECO:0000256" key="1">
    <source>
        <dbReference type="ARBA" id="ARBA00022723"/>
    </source>
</evidence>
<dbReference type="GO" id="GO:0008270">
    <property type="term" value="F:zinc ion binding"/>
    <property type="evidence" value="ECO:0007669"/>
    <property type="project" value="UniProtKB-KW"/>
</dbReference>
<keyword evidence="1 4" id="KW-0479">Metal-binding</keyword>
<dbReference type="SUPFAM" id="SSF90229">
    <property type="entry name" value="CCCH zinc finger"/>
    <property type="match status" value="1"/>
</dbReference>
<reference evidence="7 8" key="1">
    <citation type="journal article" date="2014" name="Agronomy (Basel)">
        <title>A Draft Genome Sequence for Ensete ventricosum, the Drought-Tolerant Tree Against Hunger.</title>
        <authorList>
            <person name="Harrison J."/>
            <person name="Moore K.A."/>
            <person name="Paszkiewicz K."/>
            <person name="Jones T."/>
            <person name="Grant M."/>
            <person name="Ambacheew D."/>
            <person name="Muzemil S."/>
            <person name="Studholme D.J."/>
        </authorList>
    </citation>
    <scope>NUCLEOTIDE SEQUENCE [LARGE SCALE GENOMIC DNA]</scope>
</reference>
<gene>
    <name evidence="7" type="ORF">B296_00019178</name>
</gene>
<organism evidence="7 8">
    <name type="scientific">Ensete ventricosum</name>
    <name type="common">Abyssinian banana</name>
    <name type="synonym">Musa ensete</name>
    <dbReference type="NCBI Taxonomy" id="4639"/>
    <lineage>
        <taxon>Eukaryota</taxon>
        <taxon>Viridiplantae</taxon>
        <taxon>Streptophyta</taxon>
        <taxon>Embryophyta</taxon>
        <taxon>Tracheophyta</taxon>
        <taxon>Spermatophyta</taxon>
        <taxon>Magnoliopsida</taxon>
        <taxon>Liliopsida</taxon>
        <taxon>Zingiberales</taxon>
        <taxon>Musaceae</taxon>
        <taxon>Ensete</taxon>
    </lineage>
</organism>
<evidence type="ECO:0000259" key="6">
    <source>
        <dbReference type="PROSITE" id="PS50103"/>
    </source>
</evidence>
<protein>
    <recommendedName>
        <fullName evidence="6">C3H1-type domain-containing protein</fullName>
    </recommendedName>
</protein>
<evidence type="ECO:0000256" key="3">
    <source>
        <dbReference type="ARBA" id="ARBA00022833"/>
    </source>
</evidence>
<dbReference type="InterPro" id="IPR000571">
    <property type="entry name" value="Znf_CCCH"/>
</dbReference>
<evidence type="ECO:0000256" key="5">
    <source>
        <dbReference type="SAM" id="MobiDB-lite"/>
    </source>
</evidence>
<feature type="zinc finger region" description="C3H1-type" evidence="4">
    <location>
        <begin position="14"/>
        <end position="42"/>
    </location>
</feature>
<evidence type="ECO:0000313" key="8">
    <source>
        <dbReference type="Proteomes" id="UP000287651"/>
    </source>
</evidence>
<evidence type="ECO:0000256" key="2">
    <source>
        <dbReference type="ARBA" id="ARBA00022771"/>
    </source>
</evidence>
<sequence length="133" mass="14543">MAFSFLMYRWVSIQKGQPLCTFYTTYGSCKYGTTCKFDHPLVGYYGYSLQPFAAYPDPSALLPGQRSSKVTRTSAEDSSSKASKLPEQLAESETRGPRMKSAWLSKICMVAGDAGAMVLSNEGIAGHACCKLR</sequence>
<feature type="domain" description="C3H1-type" evidence="6">
    <location>
        <begin position="14"/>
        <end position="42"/>
    </location>
</feature>
<evidence type="ECO:0000256" key="4">
    <source>
        <dbReference type="PROSITE-ProRule" id="PRU00723"/>
    </source>
</evidence>
<dbReference type="Proteomes" id="UP000287651">
    <property type="component" value="Unassembled WGS sequence"/>
</dbReference>
<dbReference type="InterPro" id="IPR036855">
    <property type="entry name" value="Znf_CCCH_sf"/>
</dbReference>
<dbReference type="SMART" id="SM00356">
    <property type="entry name" value="ZnF_C3H1"/>
    <property type="match status" value="1"/>
</dbReference>
<dbReference type="EMBL" id="AMZH03006691">
    <property type="protein sequence ID" value="RRT63182.1"/>
    <property type="molecule type" value="Genomic_DNA"/>
</dbReference>
<proteinExistence type="predicted"/>
<feature type="region of interest" description="Disordered" evidence="5">
    <location>
        <begin position="64"/>
        <end position="97"/>
    </location>
</feature>
<dbReference type="AlphaFoldDB" id="A0A426ZGS1"/>
<accession>A0A426ZGS1</accession>
<evidence type="ECO:0000313" key="7">
    <source>
        <dbReference type="EMBL" id="RRT63182.1"/>
    </source>
</evidence>